<keyword evidence="4" id="KW-0812">Transmembrane</keyword>
<protein>
    <recommendedName>
        <fullName evidence="12">Leucine-rich repeat-containing N-terminal plant-type domain-containing protein</fullName>
    </recommendedName>
</protein>
<dbReference type="Gene3D" id="3.80.10.10">
    <property type="entry name" value="Ribonuclease Inhibitor"/>
    <property type="match status" value="1"/>
</dbReference>
<evidence type="ECO:0000256" key="8">
    <source>
        <dbReference type="ARBA" id="ARBA00023136"/>
    </source>
</evidence>
<keyword evidence="8" id="KW-0472">Membrane</keyword>
<evidence type="ECO:0000256" key="9">
    <source>
        <dbReference type="ARBA" id="ARBA00023180"/>
    </source>
</evidence>
<dbReference type="Proteomes" id="UP000017836">
    <property type="component" value="Unassembled WGS sequence"/>
</dbReference>
<dbReference type="HOGENOM" id="CLU_2029829_0_0_1"/>
<keyword evidence="6" id="KW-0677">Repeat</keyword>
<dbReference type="eggNOG" id="KOG0619">
    <property type="taxonomic scope" value="Eukaryota"/>
</dbReference>
<evidence type="ECO:0000256" key="4">
    <source>
        <dbReference type="ARBA" id="ARBA00022692"/>
    </source>
</evidence>
<evidence type="ECO:0000256" key="5">
    <source>
        <dbReference type="ARBA" id="ARBA00022729"/>
    </source>
</evidence>
<dbReference type="GO" id="GO:0016020">
    <property type="term" value="C:membrane"/>
    <property type="evidence" value="ECO:0007669"/>
    <property type="project" value="UniProtKB-SubCell"/>
</dbReference>
<dbReference type="FunFam" id="3.80.10.10:FF:000722">
    <property type="entry name" value="Leucine-rich repeat receptor-like protein kinase"/>
    <property type="match status" value="1"/>
</dbReference>
<dbReference type="OMA" id="CCAGIRH"/>
<dbReference type="AlphaFoldDB" id="W1NQX2"/>
<evidence type="ECO:0000313" key="10">
    <source>
        <dbReference type="EMBL" id="ERM97375.1"/>
    </source>
</evidence>
<gene>
    <name evidence="10" type="ORF">AMTR_s00127p00025310</name>
</gene>
<dbReference type="Pfam" id="PF13855">
    <property type="entry name" value="LRR_8"/>
    <property type="match status" value="1"/>
</dbReference>
<dbReference type="InterPro" id="IPR001611">
    <property type="entry name" value="Leu-rich_rpt"/>
</dbReference>
<name>W1NQX2_AMBTC</name>
<dbReference type="Gramene" id="ERM97375">
    <property type="protein sequence ID" value="ERM97375"/>
    <property type="gene ID" value="AMTR_s00127p00025310"/>
</dbReference>
<evidence type="ECO:0000256" key="1">
    <source>
        <dbReference type="ARBA" id="ARBA00004479"/>
    </source>
</evidence>
<keyword evidence="7" id="KW-1133">Transmembrane helix</keyword>
<comment type="subcellular location">
    <subcellularLocation>
        <location evidence="1">Membrane</location>
        <topology evidence="1">Single-pass type I membrane protein</topology>
    </subcellularLocation>
</comment>
<sequence>MGWLKESSMLNLSRNHLDGQVPRSIGNLTTLQSLDLSHNQLSGQIPMSLITIDSLCWINVSFNNLSGKIPPSPHFDTLTLDPFVFVRNPFLCGGSTVKNCSSHPQEEVEFGEEREAKWSRWA</sequence>
<evidence type="ECO:0000256" key="3">
    <source>
        <dbReference type="ARBA" id="ARBA00022614"/>
    </source>
</evidence>
<dbReference type="SUPFAM" id="SSF52058">
    <property type="entry name" value="L domain-like"/>
    <property type="match status" value="1"/>
</dbReference>
<dbReference type="InterPro" id="IPR032675">
    <property type="entry name" value="LRR_dom_sf"/>
</dbReference>
<keyword evidence="5" id="KW-0732">Signal</keyword>
<evidence type="ECO:0000256" key="7">
    <source>
        <dbReference type="ARBA" id="ARBA00022989"/>
    </source>
</evidence>
<reference evidence="11" key="1">
    <citation type="journal article" date="2013" name="Science">
        <title>The Amborella genome and the evolution of flowering plants.</title>
        <authorList>
            <consortium name="Amborella Genome Project"/>
        </authorList>
    </citation>
    <scope>NUCLEOTIDE SEQUENCE [LARGE SCALE GENOMIC DNA]</scope>
</reference>
<evidence type="ECO:0000256" key="6">
    <source>
        <dbReference type="ARBA" id="ARBA00022737"/>
    </source>
</evidence>
<evidence type="ECO:0000256" key="2">
    <source>
        <dbReference type="ARBA" id="ARBA00022553"/>
    </source>
</evidence>
<dbReference type="InterPro" id="IPR046956">
    <property type="entry name" value="RLP23-like"/>
</dbReference>
<proteinExistence type="predicted"/>
<dbReference type="EMBL" id="KI396482">
    <property type="protein sequence ID" value="ERM97375.1"/>
    <property type="molecule type" value="Genomic_DNA"/>
</dbReference>
<keyword evidence="11" id="KW-1185">Reference proteome</keyword>
<organism evidence="10 11">
    <name type="scientific">Amborella trichopoda</name>
    <dbReference type="NCBI Taxonomy" id="13333"/>
    <lineage>
        <taxon>Eukaryota</taxon>
        <taxon>Viridiplantae</taxon>
        <taxon>Streptophyta</taxon>
        <taxon>Embryophyta</taxon>
        <taxon>Tracheophyta</taxon>
        <taxon>Spermatophyta</taxon>
        <taxon>Magnoliopsida</taxon>
        <taxon>Amborellales</taxon>
        <taxon>Amborellaceae</taxon>
        <taxon>Amborella</taxon>
    </lineage>
</organism>
<dbReference type="PANTHER" id="PTHR48063">
    <property type="entry name" value="LRR RECEPTOR-LIKE KINASE"/>
    <property type="match status" value="1"/>
</dbReference>
<evidence type="ECO:0008006" key="12">
    <source>
        <dbReference type="Google" id="ProtNLM"/>
    </source>
</evidence>
<dbReference type="PANTHER" id="PTHR48063:SF84">
    <property type="entry name" value="LRR RECEPTOR-LIKE SERINE_THREONINE-PROTEIN KINASE FLS2"/>
    <property type="match status" value="1"/>
</dbReference>
<dbReference type="STRING" id="13333.W1NQX2"/>
<keyword evidence="9" id="KW-0325">Glycoprotein</keyword>
<keyword evidence="2" id="KW-0597">Phosphoprotein</keyword>
<keyword evidence="3" id="KW-0433">Leucine-rich repeat</keyword>
<accession>W1NQX2</accession>
<evidence type="ECO:0000313" key="11">
    <source>
        <dbReference type="Proteomes" id="UP000017836"/>
    </source>
</evidence>